<reference evidence="1" key="1">
    <citation type="submission" date="2014-09" db="EMBL/GenBank/DDBJ databases">
        <authorList>
            <person name="Magalhaes I.L.F."/>
            <person name="Oliveira U."/>
            <person name="Santos F.R."/>
            <person name="Vidigal T.H.D.A."/>
            <person name="Brescovit A.D."/>
            <person name="Santos A.J."/>
        </authorList>
    </citation>
    <scope>NUCLEOTIDE SEQUENCE</scope>
    <source>
        <tissue evidence="1">Shoot tissue taken approximately 20 cm above the soil surface</tissue>
    </source>
</reference>
<proteinExistence type="predicted"/>
<accession>A0A0A9DCJ5</accession>
<evidence type="ECO:0000313" key="1">
    <source>
        <dbReference type="EMBL" id="JAD81467.1"/>
    </source>
</evidence>
<organism evidence="1">
    <name type="scientific">Arundo donax</name>
    <name type="common">Giant reed</name>
    <name type="synonym">Donax arundinaceus</name>
    <dbReference type="NCBI Taxonomy" id="35708"/>
    <lineage>
        <taxon>Eukaryota</taxon>
        <taxon>Viridiplantae</taxon>
        <taxon>Streptophyta</taxon>
        <taxon>Embryophyta</taxon>
        <taxon>Tracheophyta</taxon>
        <taxon>Spermatophyta</taxon>
        <taxon>Magnoliopsida</taxon>
        <taxon>Liliopsida</taxon>
        <taxon>Poales</taxon>
        <taxon>Poaceae</taxon>
        <taxon>PACMAD clade</taxon>
        <taxon>Arundinoideae</taxon>
        <taxon>Arundineae</taxon>
        <taxon>Arundo</taxon>
    </lineage>
</organism>
<protein>
    <submittedName>
        <fullName evidence="1">Uncharacterized protein</fullName>
    </submittedName>
</protein>
<dbReference type="EMBL" id="GBRH01216428">
    <property type="protein sequence ID" value="JAD81467.1"/>
    <property type="molecule type" value="Transcribed_RNA"/>
</dbReference>
<reference evidence="1" key="2">
    <citation type="journal article" date="2015" name="Data Brief">
        <title>Shoot transcriptome of the giant reed, Arundo donax.</title>
        <authorList>
            <person name="Barrero R.A."/>
            <person name="Guerrero F.D."/>
            <person name="Moolhuijzen P."/>
            <person name="Goolsby J.A."/>
            <person name="Tidwell J."/>
            <person name="Bellgard S.E."/>
            <person name="Bellgard M.I."/>
        </authorList>
    </citation>
    <scope>NUCLEOTIDE SEQUENCE</scope>
    <source>
        <tissue evidence="1">Shoot tissue taken approximately 20 cm above the soil surface</tissue>
    </source>
</reference>
<dbReference type="AlphaFoldDB" id="A0A0A9DCJ5"/>
<name>A0A0A9DCJ5_ARUDO</name>
<sequence>MFMMPNAIISLFPSICSFLINARLRPTAIPSASARIPDKRPAFTAVFTCSSWNVNCEMDRGLIPFFRSPTIGMPCSFPLTRKAKTPPMTTTMKGAMTDTQNRFGFFFLR</sequence>